<name>L9WZT9_9EURY</name>
<evidence type="ECO:0000313" key="3">
    <source>
        <dbReference type="Proteomes" id="UP000011688"/>
    </source>
</evidence>
<feature type="compositionally biased region" description="Acidic residues" evidence="1">
    <location>
        <begin position="146"/>
        <end position="216"/>
    </location>
</feature>
<proteinExistence type="predicted"/>
<protein>
    <submittedName>
        <fullName evidence="2">Uncharacterized protein</fullName>
    </submittedName>
</protein>
<keyword evidence="3" id="KW-1185">Reference proteome</keyword>
<evidence type="ECO:0000313" key="2">
    <source>
        <dbReference type="EMBL" id="ELY54907.1"/>
    </source>
</evidence>
<comment type="caution">
    <text evidence="2">The sequence shown here is derived from an EMBL/GenBank/DDBJ whole genome shotgun (WGS) entry which is preliminary data.</text>
</comment>
<evidence type="ECO:0000256" key="1">
    <source>
        <dbReference type="SAM" id="MobiDB-lite"/>
    </source>
</evidence>
<feature type="region of interest" description="Disordered" evidence="1">
    <location>
        <begin position="142"/>
        <end position="275"/>
    </location>
</feature>
<accession>L9WZT9</accession>
<reference evidence="2 3" key="1">
    <citation type="journal article" date="2014" name="PLoS Genet.">
        <title>Phylogenetically driven sequencing of extremely halophilic archaea reveals strategies for static and dynamic osmo-response.</title>
        <authorList>
            <person name="Becker E.A."/>
            <person name="Seitzer P.M."/>
            <person name="Tritt A."/>
            <person name="Larsen D."/>
            <person name="Krusor M."/>
            <person name="Yao A.I."/>
            <person name="Wu D."/>
            <person name="Madern D."/>
            <person name="Eisen J.A."/>
            <person name="Darling A.E."/>
            <person name="Facciotti M.T."/>
        </authorList>
    </citation>
    <scope>NUCLEOTIDE SEQUENCE [LARGE SCALE GENOMIC DNA]</scope>
    <source>
        <strain evidence="2 3">DSM 10524</strain>
    </source>
</reference>
<gene>
    <name evidence="2" type="ORF">C491_17459</name>
</gene>
<dbReference type="Proteomes" id="UP000011688">
    <property type="component" value="Unassembled WGS sequence"/>
</dbReference>
<dbReference type="RefSeq" id="WP_005558500.1">
    <property type="nucleotide sequence ID" value="NZ_AOIB01000033.1"/>
</dbReference>
<organism evidence="2 3">
    <name type="scientific">Natronococcus amylolyticus DSM 10524</name>
    <dbReference type="NCBI Taxonomy" id="1227497"/>
    <lineage>
        <taxon>Archaea</taxon>
        <taxon>Methanobacteriati</taxon>
        <taxon>Methanobacteriota</taxon>
        <taxon>Stenosarchaea group</taxon>
        <taxon>Halobacteria</taxon>
        <taxon>Halobacteriales</taxon>
        <taxon>Natrialbaceae</taxon>
        <taxon>Natronococcus</taxon>
    </lineage>
</organism>
<dbReference type="InterPro" id="IPR006311">
    <property type="entry name" value="TAT_signal"/>
</dbReference>
<dbReference type="EMBL" id="AOIB01000033">
    <property type="protein sequence ID" value="ELY54907.1"/>
    <property type="molecule type" value="Genomic_DNA"/>
</dbReference>
<dbReference type="OrthoDB" id="208884at2157"/>
<dbReference type="PROSITE" id="PS51318">
    <property type="entry name" value="TAT"/>
    <property type="match status" value="1"/>
</dbReference>
<sequence length="317" mass="34634">MRTFNRRRLLASGTALGGAGLFGSLSTAAEEHDEEAEPEDVAVEYEYTLAGEGDDDQLDDRLELSSGAYYYTNGRCYVTFDADNVSDDRVRVDFYATVDDHGTWDIQERLEPGESTEASLELLDPDDCSTDPEQLTITARGIYVGEPDEAPEDDDPEAEDPDDEDPDDEDPDDEEPEDDDPEAEDPDDDEPEDDDPEAEEPDDDDHDDEPEAEIELELSVSAPDSVPHEETADPSEDAADFCITVTNHGGKPVSVDGRFEIGPLDEPLPLELESGETDTVDFGVMSRDLGPGDHEWTVSANGETETGTLTVTDDEGC</sequence>
<dbReference type="AlphaFoldDB" id="L9WZT9"/>
<dbReference type="eggNOG" id="ENOG502N5IJ">
    <property type="taxonomic scope" value="Archaea"/>
</dbReference>